<feature type="chain" id="PRO_5040850478" evidence="2">
    <location>
        <begin position="25"/>
        <end position="197"/>
    </location>
</feature>
<sequence>MRSNKVFKGSAAIIAMAAVAAVSACSTAGSTTATQTHGPSPSSSTATDGAKSLTGNTTGSTTADNCQEIDVSLGDPLPSDKTQSKVGLTMLNTGPTNCVLRGFPGVRLVGKDGKTWDLSRTNDPVVDVELAPGSTAISYLTYLPTTDTTGWDVAAIQITPPNTSNTQTFKWPLGNVVLQDGATHPGTYISTVVAPFG</sequence>
<evidence type="ECO:0000313" key="4">
    <source>
        <dbReference type="EMBL" id="MCS7480776.1"/>
    </source>
</evidence>
<gene>
    <name evidence="4" type="ORF">NZH93_28295</name>
</gene>
<dbReference type="Proteomes" id="UP001141259">
    <property type="component" value="Unassembled WGS sequence"/>
</dbReference>
<proteinExistence type="predicted"/>
<accession>A0A9X2VQD5</accession>
<dbReference type="PROSITE" id="PS51257">
    <property type="entry name" value="PROKAR_LIPOPROTEIN"/>
    <property type="match status" value="1"/>
</dbReference>
<dbReference type="EMBL" id="JANYMP010000015">
    <property type="protein sequence ID" value="MCS7480776.1"/>
    <property type="molecule type" value="Genomic_DNA"/>
</dbReference>
<dbReference type="InterPro" id="IPR025326">
    <property type="entry name" value="DUF4232"/>
</dbReference>
<feature type="signal peptide" evidence="2">
    <location>
        <begin position="1"/>
        <end position="24"/>
    </location>
</feature>
<comment type="caution">
    <text evidence="4">The sequence shown here is derived from an EMBL/GenBank/DDBJ whole genome shotgun (WGS) entry which is preliminary data.</text>
</comment>
<evidence type="ECO:0000256" key="2">
    <source>
        <dbReference type="SAM" id="SignalP"/>
    </source>
</evidence>
<evidence type="ECO:0000259" key="3">
    <source>
        <dbReference type="Pfam" id="PF14016"/>
    </source>
</evidence>
<evidence type="ECO:0000256" key="1">
    <source>
        <dbReference type="SAM" id="MobiDB-lite"/>
    </source>
</evidence>
<evidence type="ECO:0000313" key="5">
    <source>
        <dbReference type="Proteomes" id="UP001141259"/>
    </source>
</evidence>
<dbReference type="Pfam" id="PF14016">
    <property type="entry name" value="DUF4232"/>
    <property type="match status" value="1"/>
</dbReference>
<dbReference type="AlphaFoldDB" id="A0A9X2VQD5"/>
<name>A0A9X2VQD5_9PSEU</name>
<dbReference type="RefSeq" id="WP_259626269.1">
    <property type="nucleotide sequence ID" value="NZ_JANYMP010000015.1"/>
</dbReference>
<reference evidence="4" key="1">
    <citation type="submission" date="2022-08" db="EMBL/GenBank/DDBJ databases">
        <authorList>
            <person name="Tistechok S."/>
            <person name="Samborskyy M."/>
            <person name="Roman I."/>
        </authorList>
    </citation>
    <scope>NUCLEOTIDE SEQUENCE</scope>
    <source>
        <strain evidence="4">DSM 103496</strain>
    </source>
</reference>
<keyword evidence="5" id="KW-1185">Reference proteome</keyword>
<feature type="region of interest" description="Disordered" evidence="1">
    <location>
        <begin position="30"/>
        <end position="80"/>
    </location>
</feature>
<feature type="compositionally biased region" description="Polar residues" evidence="1">
    <location>
        <begin position="35"/>
        <end position="65"/>
    </location>
</feature>
<organism evidence="4 5">
    <name type="scientific">Umezawaea endophytica</name>
    <dbReference type="NCBI Taxonomy" id="1654476"/>
    <lineage>
        <taxon>Bacteria</taxon>
        <taxon>Bacillati</taxon>
        <taxon>Actinomycetota</taxon>
        <taxon>Actinomycetes</taxon>
        <taxon>Pseudonocardiales</taxon>
        <taxon>Pseudonocardiaceae</taxon>
        <taxon>Umezawaea</taxon>
    </lineage>
</organism>
<protein>
    <submittedName>
        <fullName evidence="4">DUF4232 domain-containing protein</fullName>
    </submittedName>
</protein>
<keyword evidence="2" id="KW-0732">Signal</keyword>
<feature type="domain" description="DUF4232" evidence="3">
    <location>
        <begin position="81"/>
        <end position="177"/>
    </location>
</feature>